<evidence type="ECO:0000313" key="8">
    <source>
        <dbReference type="EMBL" id="ARQ71083.1"/>
    </source>
</evidence>
<evidence type="ECO:0000313" key="9">
    <source>
        <dbReference type="Proteomes" id="UP000194218"/>
    </source>
</evidence>
<keyword evidence="3 7" id="KW-0812">Transmembrane</keyword>
<feature type="compositionally biased region" description="Pro residues" evidence="6">
    <location>
        <begin position="291"/>
        <end position="307"/>
    </location>
</feature>
<feature type="transmembrane region" description="Helical" evidence="7">
    <location>
        <begin position="33"/>
        <end position="55"/>
    </location>
</feature>
<dbReference type="EMBL" id="CP021121">
    <property type="protein sequence ID" value="ARQ71083.1"/>
    <property type="molecule type" value="Genomic_DNA"/>
</dbReference>
<keyword evidence="2" id="KW-1003">Cell membrane</keyword>
<dbReference type="OrthoDB" id="9781030at2"/>
<dbReference type="KEGG" id="smao:CAG99_21660"/>
<organism evidence="8 9">
    <name type="scientific">Streptomyces marincola</name>
    <dbReference type="NCBI Taxonomy" id="2878388"/>
    <lineage>
        <taxon>Bacteria</taxon>
        <taxon>Bacillati</taxon>
        <taxon>Actinomycetota</taxon>
        <taxon>Actinomycetes</taxon>
        <taxon>Kitasatosporales</taxon>
        <taxon>Streptomycetaceae</taxon>
        <taxon>Streptomyces</taxon>
    </lineage>
</organism>
<name>A0A1W7D1X0_9ACTN</name>
<dbReference type="AlphaFoldDB" id="A0A1W7D1X0"/>
<keyword evidence="9" id="KW-1185">Reference proteome</keyword>
<feature type="region of interest" description="Disordered" evidence="6">
    <location>
        <begin position="282"/>
        <end position="324"/>
    </location>
</feature>
<feature type="transmembrane region" description="Helical" evidence="7">
    <location>
        <begin position="183"/>
        <end position="201"/>
    </location>
</feature>
<evidence type="ECO:0000256" key="4">
    <source>
        <dbReference type="ARBA" id="ARBA00022989"/>
    </source>
</evidence>
<comment type="subcellular location">
    <subcellularLocation>
        <location evidence="1">Cell membrane</location>
        <topology evidence="1">Multi-pass membrane protein</topology>
    </subcellularLocation>
</comment>
<feature type="transmembrane region" description="Helical" evidence="7">
    <location>
        <begin position="247"/>
        <end position="269"/>
    </location>
</feature>
<dbReference type="Proteomes" id="UP000194218">
    <property type="component" value="Chromosome"/>
</dbReference>
<feature type="transmembrane region" description="Helical" evidence="7">
    <location>
        <begin position="213"/>
        <end position="235"/>
    </location>
</feature>
<feature type="transmembrane region" description="Helical" evidence="7">
    <location>
        <begin position="138"/>
        <end position="163"/>
    </location>
</feature>
<evidence type="ECO:0000256" key="3">
    <source>
        <dbReference type="ARBA" id="ARBA00022692"/>
    </source>
</evidence>
<dbReference type="PANTHER" id="PTHR30213:SF0">
    <property type="entry name" value="UPF0761 MEMBRANE PROTEIN YIHY"/>
    <property type="match status" value="1"/>
</dbReference>
<feature type="transmembrane region" description="Helical" evidence="7">
    <location>
        <begin position="92"/>
        <end position="112"/>
    </location>
</feature>
<accession>A0A1W7D1X0</accession>
<dbReference type="GO" id="GO:0005886">
    <property type="term" value="C:plasma membrane"/>
    <property type="evidence" value="ECO:0007669"/>
    <property type="project" value="UniProtKB-SubCell"/>
</dbReference>
<dbReference type="PANTHER" id="PTHR30213">
    <property type="entry name" value="INNER MEMBRANE PROTEIN YHJD"/>
    <property type="match status" value="1"/>
</dbReference>
<dbReference type="PIRSF" id="PIRSF035875">
    <property type="entry name" value="RNase_BN"/>
    <property type="match status" value="1"/>
</dbReference>
<protein>
    <recommendedName>
        <fullName evidence="10">YihY/virulence factor BrkB family protein</fullName>
    </recommendedName>
</protein>
<dbReference type="Pfam" id="PF03631">
    <property type="entry name" value="Virul_fac_BrkB"/>
    <property type="match status" value="1"/>
</dbReference>
<reference evidence="8 9" key="1">
    <citation type="submission" date="2017-05" db="EMBL/GenBank/DDBJ databases">
        <title>Complete genome sequence of Streptomyces sp. SCSIO 03032 revealed the diverse biosynthetic pathways for its bioactive secondary metabolites.</title>
        <authorList>
            <person name="Ma L."/>
            <person name="Zhu Y."/>
            <person name="Zhang W."/>
            <person name="Zhang G."/>
            <person name="Tian X."/>
            <person name="Zhang S."/>
            <person name="Zhang C."/>
        </authorList>
    </citation>
    <scope>NUCLEOTIDE SEQUENCE [LARGE SCALE GENOMIC DNA]</scope>
    <source>
        <strain evidence="8 9">SCSIO 03032</strain>
    </source>
</reference>
<evidence type="ECO:0000256" key="5">
    <source>
        <dbReference type="ARBA" id="ARBA00023136"/>
    </source>
</evidence>
<dbReference type="InterPro" id="IPR017039">
    <property type="entry name" value="Virul_fac_BrkB"/>
</dbReference>
<gene>
    <name evidence="8" type="ORF">CAG99_21660</name>
</gene>
<sequence length="324" mass="34229">MRDRRPRARWAVALRRTPVSLWRDDIDHWAAALTYYSVLAVFPTLLVAMSVTGLADPVAAKDLIGEVTSLLPAGSGEDVRAALEGPVGQRPAAWLVIAVGSASAWLSAYNYLSVFRRVSHGMHGVVDRRPPLRTVPRTMLAALLLLGLLVCSATVLVLTGGAVRSLAWLLGIGEAGTTAWNVLKWPLLLVLVTSLVLMLFRSGPGGAGSVRRAAPGGALAVLLWLVASVGFALYASSVPTYSRLYGSLAGIIVFLVWLWVSNLSLLAGVQFNAELARLPRDAPRHAAGRTAPPPGAPPPGGPVAPPARRPDGREPVVHGRGDRG</sequence>
<keyword evidence="5 7" id="KW-0472">Membrane</keyword>
<proteinExistence type="predicted"/>
<keyword evidence="4 7" id="KW-1133">Transmembrane helix</keyword>
<feature type="compositionally biased region" description="Basic and acidic residues" evidence="6">
    <location>
        <begin position="308"/>
        <end position="324"/>
    </location>
</feature>
<evidence type="ECO:0000256" key="2">
    <source>
        <dbReference type="ARBA" id="ARBA00022475"/>
    </source>
</evidence>
<evidence type="ECO:0000256" key="6">
    <source>
        <dbReference type="SAM" id="MobiDB-lite"/>
    </source>
</evidence>
<evidence type="ECO:0008006" key="10">
    <source>
        <dbReference type="Google" id="ProtNLM"/>
    </source>
</evidence>
<evidence type="ECO:0000256" key="1">
    <source>
        <dbReference type="ARBA" id="ARBA00004651"/>
    </source>
</evidence>
<dbReference type="RefSeq" id="WP_086160924.1">
    <property type="nucleotide sequence ID" value="NZ_CP021121.1"/>
</dbReference>
<evidence type="ECO:0000256" key="7">
    <source>
        <dbReference type="SAM" id="Phobius"/>
    </source>
</evidence>